<dbReference type="EMBL" id="WIWT01000033">
    <property type="protein sequence ID" value="KAF3211584.1"/>
    <property type="molecule type" value="Genomic_DNA"/>
</dbReference>
<name>A0A6G1MKC4_ORBOL</name>
<dbReference type="Proteomes" id="UP000614610">
    <property type="component" value="Unassembled WGS sequence"/>
</dbReference>
<dbReference type="AlphaFoldDB" id="A0A6G1MKC4"/>
<evidence type="ECO:0000313" key="3">
    <source>
        <dbReference type="EMBL" id="KAF3226962.1"/>
    </source>
</evidence>
<evidence type="ECO:0000256" key="1">
    <source>
        <dbReference type="SAM" id="MobiDB-lite"/>
    </source>
</evidence>
<feature type="region of interest" description="Disordered" evidence="1">
    <location>
        <begin position="102"/>
        <end position="140"/>
    </location>
</feature>
<reference evidence="2 4" key="1">
    <citation type="submission" date="2019-06" db="EMBL/GenBank/DDBJ databases">
        <authorList>
            <person name="Palmer J.M."/>
        </authorList>
    </citation>
    <scope>NUCLEOTIDE SEQUENCE</scope>
    <source>
        <strain evidence="3 4">TWF191</strain>
        <strain evidence="2">TWF679</strain>
    </source>
</reference>
<protein>
    <submittedName>
        <fullName evidence="2">Uncharacterized protein</fullName>
    </submittedName>
</protein>
<evidence type="ECO:0000313" key="2">
    <source>
        <dbReference type="EMBL" id="KAF3211584.1"/>
    </source>
</evidence>
<dbReference type="Proteomes" id="UP000483672">
    <property type="component" value="Unassembled WGS sequence"/>
</dbReference>
<evidence type="ECO:0000313" key="4">
    <source>
        <dbReference type="Proteomes" id="UP000483672"/>
    </source>
</evidence>
<accession>A0A6G1MKC4</accession>
<dbReference type="EMBL" id="WIPF01000021">
    <property type="protein sequence ID" value="KAF3226962.1"/>
    <property type="molecule type" value="Genomic_DNA"/>
</dbReference>
<evidence type="ECO:0000313" key="5">
    <source>
        <dbReference type="Proteomes" id="UP000614610"/>
    </source>
</evidence>
<sequence>MTYQHRFGGLVSGGSPFPKWLLILILVSPNLPFYNLVEAAPLSTDDPSETSLASFSSISTIFDTSTSIGTSITNTQTKLEPKPTTHVKVFSNESSSSIKTISFTSAAPPQKPENPARDIPSSKINSTTDSTDEIPTRTDKRYGDIIGPQWFYEDKISVECPTVEIILGLDMSGIDRSHFPGSEDLVLPVRYADTFASVEHARPYIELGIMRCKDCDCVNDGTMIPNWFRGTDGVCKTDRDVSICQLVYGCYCSARLTQRQPTSTSLTADDYQNALDQIPYSVRVDPRNIGYWWKNAPVNAQGRRVWMSVPDGYVPGFTYNKGSRHRELAPGTKEPFYLEGPEDNYQDVPFNRGATWGLSTGKGSGLFNKRDNVTPANLRDDGKVTATKTQRAFEEDN</sequence>
<gene>
    <name evidence="3" type="ORF">TWF191_004321</name>
    <name evidence="2" type="ORF">TWF679_006389</name>
</gene>
<dbReference type="OrthoDB" id="5407251at2759"/>
<proteinExistence type="predicted"/>
<comment type="caution">
    <text evidence="2">The sequence shown here is derived from an EMBL/GenBank/DDBJ whole genome shotgun (WGS) entry which is preliminary data.</text>
</comment>
<organism evidence="2 5">
    <name type="scientific">Orbilia oligospora</name>
    <name type="common">Nematode-trapping fungus</name>
    <name type="synonym">Arthrobotrys oligospora</name>
    <dbReference type="NCBI Taxonomy" id="2813651"/>
    <lineage>
        <taxon>Eukaryota</taxon>
        <taxon>Fungi</taxon>
        <taxon>Dikarya</taxon>
        <taxon>Ascomycota</taxon>
        <taxon>Pezizomycotina</taxon>
        <taxon>Orbiliomycetes</taxon>
        <taxon>Orbiliales</taxon>
        <taxon>Orbiliaceae</taxon>
        <taxon>Orbilia</taxon>
    </lineage>
</organism>